<feature type="transmembrane region" description="Helical" evidence="11">
    <location>
        <begin position="396"/>
        <end position="417"/>
    </location>
</feature>
<evidence type="ECO:0000256" key="11">
    <source>
        <dbReference type="SAM" id="Phobius"/>
    </source>
</evidence>
<evidence type="ECO:0000313" key="13">
    <source>
        <dbReference type="EMBL" id="USG66319.1"/>
    </source>
</evidence>
<dbReference type="EMBL" id="CP098755">
    <property type="protein sequence ID" value="USG66319.1"/>
    <property type="molecule type" value="Genomic_DNA"/>
</dbReference>
<evidence type="ECO:0000256" key="6">
    <source>
        <dbReference type="ARBA" id="ARBA00022692"/>
    </source>
</evidence>
<dbReference type="PANTHER" id="PTHR43738:SF2">
    <property type="entry name" value="ABC TRANSPORTER PERMEASE"/>
    <property type="match status" value="1"/>
</dbReference>
<feature type="transmembrane region" description="Helical" evidence="11">
    <location>
        <begin position="348"/>
        <end position="376"/>
    </location>
</feature>
<feature type="transmembrane region" description="Helical" evidence="11">
    <location>
        <begin position="304"/>
        <end position="327"/>
    </location>
</feature>
<keyword evidence="5" id="KW-1003">Cell membrane</keyword>
<keyword evidence="7 11" id="KW-1133">Transmembrane helix</keyword>
<dbReference type="PANTHER" id="PTHR43738">
    <property type="entry name" value="ABC TRANSPORTER, MEMBRANE PROTEIN"/>
    <property type="match status" value="1"/>
</dbReference>
<evidence type="ECO:0000256" key="8">
    <source>
        <dbReference type="ARBA" id="ARBA00023136"/>
    </source>
</evidence>
<evidence type="ECO:0000256" key="2">
    <source>
        <dbReference type="ARBA" id="ARBA00008697"/>
    </source>
</evidence>
<feature type="region of interest" description="Disordered" evidence="10">
    <location>
        <begin position="162"/>
        <end position="212"/>
    </location>
</feature>
<feature type="compositionally biased region" description="Basic and acidic residues" evidence="10">
    <location>
        <begin position="173"/>
        <end position="204"/>
    </location>
</feature>
<protein>
    <recommendedName>
        <fullName evidence="4">Putative hemin transport system permease protein HrtB</fullName>
    </recommendedName>
</protein>
<organism evidence="13 14">
    <name type="scientific">Brevibacillus ruminantium</name>
    <dbReference type="NCBI Taxonomy" id="2950604"/>
    <lineage>
        <taxon>Bacteria</taxon>
        <taxon>Bacillati</taxon>
        <taxon>Bacillota</taxon>
        <taxon>Bacilli</taxon>
        <taxon>Bacillales</taxon>
        <taxon>Paenibacillaceae</taxon>
        <taxon>Brevibacillus</taxon>
    </lineage>
</organism>
<gene>
    <name evidence="13" type="ORF">NDK47_03015</name>
</gene>
<feature type="domain" description="ABC3 transporter permease C-terminal" evidence="12">
    <location>
        <begin position="308"/>
        <end position="426"/>
    </location>
</feature>
<dbReference type="InterPro" id="IPR051125">
    <property type="entry name" value="ABC-4/HrtB_transporter"/>
</dbReference>
<comment type="subcellular location">
    <subcellularLocation>
        <location evidence="1">Cell membrane</location>
        <topology evidence="1">Multi-pass membrane protein</topology>
    </subcellularLocation>
</comment>
<comment type="subunit">
    <text evidence="3">The complex is composed of two ATP-binding proteins (HrtA), two transmembrane proteins (HrtB) and a solute-binding protein.</text>
</comment>
<evidence type="ECO:0000256" key="4">
    <source>
        <dbReference type="ARBA" id="ARBA00016962"/>
    </source>
</evidence>
<evidence type="ECO:0000256" key="9">
    <source>
        <dbReference type="ARBA" id="ARBA00024973"/>
    </source>
</evidence>
<reference evidence="13" key="1">
    <citation type="submission" date="2022-06" db="EMBL/GenBank/DDBJ databases">
        <title>Genome sequencing of Brevibacillus sp. BB3-R1.</title>
        <authorList>
            <person name="Heo J."/>
            <person name="Lee D."/>
            <person name="Won M."/>
            <person name="Han B.-H."/>
            <person name="Hong S.-B."/>
            <person name="Kwon S.-W."/>
        </authorList>
    </citation>
    <scope>NUCLEOTIDE SEQUENCE</scope>
    <source>
        <strain evidence="13">BB3-R1</strain>
    </source>
</reference>
<dbReference type="Pfam" id="PF02687">
    <property type="entry name" value="FtsX"/>
    <property type="match status" value="1"/>
</dbReference>
<proteinExistence type="inferred from homology"/>
<dbReference type="Proteomes" id="UP001056500">
    <property type="component" value="Chromosome"/>
</dbReference>
<keyword evidence="6 11" id="KW-0812">Transmembrane</keyword>
<dbReference type="InterPro" id="IPR003838">
    <property type="entry name" value="ABC3_permease_C"/>
</dbReference>
<comment type="function">
    <text evidence="9">Part of the ABC transporter complex hrt involved in hemin import. Responsible for the translocation of the substrate across the membrane.</text>
</comment>
<accession>A0ABY4WLS0</accession>
<evidence type="ECO:0000259" key="12">
    <source>
        <dbReference type="Pfam" id="PF02687"/>
    </source>
</evidence>
<evidence type="ECO:0000256" key="10">
    <source>
        <dbReference type="SAM" id="MobiDB-lite"/>
    </source>
</evidence>
<evidence type="ECO:0000256" key="1">
    <source>
        <dbReference type="ARBA" id="ARBA00004651"/>
    </source>
</evidence>
<comment type="similarity">
    <text evidence="2">Belongs to the ABC-4 integral membrane protein family. HrtB subfamily.</text>
</comment>
<name>A0ABY4WLS0_9BACL</name>
<keyword evidence="14" id="KW-1185">Reference proteome</keyword>
<keyword evidence="8 11" id="KW-0472">Membrane</keyword>
<feature type="transmembrane region" description="Helical" evidence="11">
    <location>
        <begin position="17"/>
        <end position="38"/>
    </location>
</feature>
<dbReference type="RefSeq" id="WP_251873455.1">
    <property type="nucleotide sequence ID" value="NZ_CP098755.1"/>
</dbReference>
<evidence type="ECO:0000256" key="7">
    <source>
        <dbReference type="ARBA" id="ARBA00022989"/>
    </source>
</evidence>
<evidence type="ECO:0000256" key="3">
    <source>
        <dbReference type="ARBA" id="ARBA00011131"/>
    </source>
</evidence>
<evidence type="ECO:0000313" key="14">
    <source>
        <dbReference type="Proteomes" id="UP001056500"/>
    </source>
</evidence>
<evidence type="ECO:0000256" key="5">
    <source>
        <dbReference type="ARBA" id="ARBA00022475"/>
    </source>
</evidence>
<sequence length="432" mass="47132">MNAFQLIYRNILHRKTLSLLSLLSIAIASSLLVLIFLVQNSTEEGAAKGYGPFELVIGASGSDTQLVLNTFYHVGVPVGNIPYALYEEVNGNSNVDVSYAMNRGDSWRGYPIIGIDSGYFQTRYQIAPQSGQWYQHTGEAVVGSHVAQALGVKIGDTFHGSHGMVAGLDEHEEDGHGGQDEHAGHEEPAGHEEHAEHDGHDQAEHAAQGHGDHHHDFQYKIVGILPPLHTADDKGIFTTLDYAWAVHGEQDSPDKMITSLLVKPKGLLELQTLKLKYSKAEGAQAAYSSKVVANLLNMIDSGTVIARFMAMVCFVLAAISLLLSLTAASSERRRDVGLLRLLGKSRLFVMNTIVLEGILLTITGVLLGLLLGHVGAWLLHDVIFDATGISVKAWSFYAYEVYLLVGAVVLGTLASLWPSFRMYRVHPVELFR</sequence>